<dbReference type="AlphaFoldDB" id="A0A7W4VSQ4"/>
<evidence type="ECO:0000313" key="3">
    <source>
        <dbReference type="Proteomes" id="UP000589626"/>
    </source>
</evidence>
<feature type="region of interest" description="Disordered" evidence="1">
    <location>
        <begin position="154"/>
        <end position="180"/>
    </location>
</feature>
<dbReference type="RefSeq" id="WP_183590974.1">
    <property type="nucleotide sequence ID" value="NZ_JACHWR010000001.1"/>
</dbReference>
<reference evidence="2 3" key="1">
    <citation type="submission" date="2020-08" db="EMBL/GenBank/DDBJ databases">
        <title>Sequencing the genomes of 1000 actinobacteria strains.</title>
        <authorList>
            <person name="Klenk H.-P."/>
        </authorList>
    </citation>
    <scope>NUCLEOTIDE SEQUENCE [LARGE SCALE GENOMIC DNA]</scope>
    <source>
        <strain evidence="2 3">DSM 105498</strain>
    </source>
</reference>
<comment type="caution">
    <text evidence="2">The sequence shown here is derived from an EMBL/GenBank/DDBJ whole genome shotgun (WGS) entry which is preliminary data.</text>
</comment>
<keyword evidence="3" id="KW-1185">Reference proteome</keyword>
<evidence type="ECO:0000313" key="2">
    <source>
        <dbReference type="EMBL" id="MBB3041019.1"/>
    </source>
</evidence>
<sequence length="180" mass="19229">MSESTTPTYAQLAEYLAYLAQLADITGGLVDLDDMRPLALEVRLASVKALLYARQSDILDQDNVEQFPFFLELLNGVAVEVESVTGTNPQNGTVRALAVQAITYGVAAQIEFAAYPEQQLGDSARAGQLQGRFTELLDRLRAVVAEGAEGALPASVGGPRGSFPPARPYPDAAERWPGSC</sequence>
<dbReference type="Proteomes" id="UP000589626">
    <property type="component" value="Unassembled WGS sequence"/>
</dbReference>
<gene>
    <name evidence="2" type="ORF">FHU40_000820</name>
</gene>
<evidence type="ECO:0000256" key="1">
    <source>
        <dbReference type="SAM" id="MobiDB-lite"/>
    </source>
</evidence>
<proteinExistence type="predicted"/>
<dbReference type="EMBL" id="JACHWR010000001">
    <property type="protein sequence ID" value="MBB3041019.1"/>
    <property type="molecule type" value="Genomic_DNA"/>
</dbReference>
<protein>
    <submittedName>
        <fullName evidence="2">Uncharacterized protein</fullName>
    </submittedName>
</protein>
<name>A0A7W4VSQ4_9ACTN</name>
<accession>A0A7W4VSQ4</accession>
<organism evidence="2 3">
    <name type="scientific">Nocardioides soli</name>
    <dbReference type="NCBI Taxonomy" id="1036020"/>
    <lineage>
        <taxon>Bacteria</taxon>
        <taxon>Bacillati</taxon>
        <taxon>Actinomycetota</taxon>
        <taxon>Actinomycetes</taxon>
        <taxon>Propionibacteriales</taxon>
        <taxon>Nocardioidaceae</taxon>
        <taxon>Nocardioides</taxon>
    </lineage>
</organism>